<proteinExistence type="predicted"/>
<organism evidence="2 3">
    <name type="scientific">Selenobaculum gibii</name>
    <dbReference type="NCBI Taxonomy" id="3054208"/>
    <lineage>
        <taxon>Bacteria</taxon>
        <taxon>Bacillati</taxon>
        <taxon>Bacillota</taxon>
        <taxon>Negativicutes</taxon>
        <taxon>Selenomonadales</taxon>
        <taxon>Selenomonadaceae</taxon>
        <taxon>Selenobaculum</taxon>
    </lineage>
</organism>
<dbReference type="AlphaFoldDB" id="A0A9Y2AFR8"/>
<reference evidence="2" key="1">
    <citation type="submission" date="2023-03" db="EMBL/GenBank/DDBJ databases">
        <title>Selenobaculum gbiensis gen. nov. sp. nov., a new bacterium isolated from the gut microbiota of IBD patient.</title>
        <authorList>
            <person name="Yeo S."/>
            <person name="Park H."/>
            <person name="Huh C.S."/>
        </authorList>
    </citation>
    <scope>NUCLEOTIDE SEQUENCE</scope>
    <source>
        <strain evidence="2">ICN-92133</strain>
    </source>
</reference>
<accession>A0A9Y2AFR8</accession>
<evidence type="ECO:0000313" key="3">
    <source>
        <dbReference type="Proteomes" id="UP001243623"/>
    </source>
</evidence>
<dbReference type="RefSeq" id="WP_147670482.1">
    <property type="nucleotide sequence ID" value="NZ_CP120678.1"/>
</dbReference>
<keyword evidence="1" id="KW-0472">Membrane</keyword>
<keyword evidence="1" id="KW-1133">Transmembrane helix</keyword>
<sequence length="177" mass="20318">MVVLYGLVGIAVIVVLATWLYIENKGNAQFVVKNTERSEFKLVAQSQKSITLQCEVEIANEGKQCGTIMDCYSRHLMPYEYFDGVEVDSRIQRKDALREDDYFESFIIYQRSKAILIVEVELIARKDESIKDTLVNMVDMPIDIVYQMVTRKDWHIEKSRIELKASEVAQAVGITLA</sequence>
<evidence type="ECO:0000313" key="2">
    <source>
        <dbReference type="EMBL" id="WIW70014.1"/>
    </source>
</evidence>
<gene>
    <name evidence="2" type="ORF">P3F81_08900</name>
</gene>
<dbReference type="EMBL" id="CP120678">
    <property type="protein sequence ID" value="WIW70014.1"/>
    <property type="molecule type" value="Genomic_DNA"/>
</dbReference>
<keyword evidence="3" id="KW-1185">Reference proteome</keyword>
<protein>
    <submittedName>
        <fullName evidence="2">Uncharacterized protein</fullName>
    </submittedName>
</protein>
<dbReference type="KEGG" id="sgbi:P3F81_08900"/>
<feature type="transmembrane region" description="Helical" evidence="1">
    <location>
        <begin position="6"/>
        <end position="22"/>
    </location>
</feature>
<evidence type="ECO:0000256" key="1">
    <source>
        <dbReference type="SAM" id="Phobius"/>
    </source>
</evidence>
<dbReference type="Proteomes" id="UP001243623">
    <property type="component" value="Chromosome"/>
</dbReference>
<name>A0A9Y2AFR8_9FIRM</name>
<keyword evidence="1" id="KW-0812">Transmembrane</keyword>